<proteinExistence type="predicted"/>
<dbReference type="InterPro" id="IPR000917">
    <property type="entry name" value="Sulfatase_N"/>
</dbReference>
<sequence>MQNCTERYTNSRLLVAMLVIPLGLLAALSGNAVAGDPADSRPNILLITTDQQFADAMSCAGSELLKTPAMDELAKQGVRFTNAYVNLPVCLPERYSMYTGRLPCTRRLADANNKPTVSLGNQAKLAGYRTAYFGKWHIQDQTFSTKDRKHHGFDVYGSGRDATITENAVGYLGQTNDTPFLLVASYYNPHDICEWGRKKAGVTDKKAANMRNGDVSISPSLEACPPLPDNYEISADEAEAVMRRRDITDRKGPNAQKMAMAFDRNQWRQYRWAYNRLVEMVDSEIGQVLAALKANGLDDNTIVIFTSDHGDGCGAHRWHQKSILYEESCRVPFIIRWPGQSRVHEIDERLISVGIDLMPTISEIAGTPMPDGPYFGLSALPFVRDQDSSAPTHRYVVTEAEVNDDVTYQGRSIRTPNFKYHRWSDGANREQLFDMISDPGETKNLAQEPEFAGVLQTHRKMLADWIKRTDDTYTDSKAVAQANEK</sequence>
<comment type="caution">
    <text evidence="5">The sequence shown here is derived from an EMBL/GenBank/DDBJ whole genome shotgun (WGS) entry which is preliminary data.</text>
</comment>
<evidence type="ECO:0000313" key="6">
    <source>
        <dbReference type="Proteomes" id="UP001158067"/>
    </source>
</evidence>
<keyword evidence="6" id="KW-1185">Reference proteome</keyword>
<evidence type="ECO:0000259" key="4">
    <source>
        <dbReference type="Pfam" id="PF00884"/>
    </source>
</evidence>
<dbReference type="EMBL" id="FXUG01000027">
    <property type="protein sequence ID" value="SMP78719.1"/>
    <property type="molecule type" value="Genomic_DNA"/>
</dbReference>
<organism evidence="5 6">
    <name type="scientific">Neorhodopirellula lusitana</name>
    <dbReference type="NCBI Taxonomy" id="445327"/>
    <lineage>
        <taxon>Bacteria</taxon>
        <taxon>Pseudomonadati</taxon>
        <taxon>Planctomycetota</taxon>
        <taxon>Planctomycetia</taxon>
        <taxon>Pirellulales</taxon>
        <taxon>Pirellulaceae</taxon>
        <taxon>Neorhodopirellula</taxon>
    </lineage>
</organism>
<feature type="chain" id="PRO_5047075013" evidence="3">
    <location>
        <begin position="35"/>
        <end position="485"/>
    </location>
</feature>
<keyword evidence="1" id="KW-0479">Metal-binding</keyword>
<feature type="signal peptide" evidence="3">
    <location>
        <begin position="1"/>
        <end position="34"/>
    </location>
</feature>
<dbReference type="SUPFAM" id="SSF53649">
    <property type="entry name" value="Alkaline phosphatase-like"/>
    <property type="match status" value="1"/>
</dbReference>
<dbReference type="PANTHER" id="PTHR45953:SF1">
    <property type="entry name" value="IDURONATE 2-SULFATASE"/>
    <property type="match status" value="1"/>
</dbReference>
<feature type="domain" description="Sulfatase N-terminal" evidence="4">
    <location>
        <begin position="42"/>
        <end position="366"/>
    </location>
</feature>
<dbReference type="PANTHER" id="PTHR45953">
    <property type="entry name" value="IDURONATE 2-SULFATASE"/>
    <property type="match status" value="1"/>
</dbReference>
<keyword evidence="2" id="KW-0378">Hydrolase</keyword>
<dbReference type="Proteomes" id="UP001158067">
    <property type="component" value="Unassembled WGS sequence"/>
</dbReference>
<reference evidence="5 6" key="1">
    <citation type="submission" date="2017-05" db="EMBL/GenBank/DDBJ databases">
        <authorList>
            <person name="Varghese N."/>
            <person name="Submissions S."/>
        </authorList>
    </citation>
    <scope>NUCLEOTIDE SEQUENCE [LARGE SCALE GENOMIC DNA]</scope>
    <source>
        <strain evidence="5 6">DSM 25457</strain>
    </source>
</reference>
<evidence type="ECO:0000313" key="5">
    <source>
        <dbReference type="EMBL" id="SMP78719.1"/>
    </source>
</evidence>
<protein>
    <submittedName>
        <fullName evidence="5">Arylsulfatase A</fullName>
    </submittedName>
</protein>
<name>A0ABY1QRX2_9BACT</name>
<dbReference type="InterPro" id="IPR017850">
    <property type="entry name" value="Alkaline_phosphatase_core_sf"/>
</dbReference>
<dbReference type="Pfam" id="PF00884">
    <property type="entry name" value="Sulfatase"/>
    <property type="match status" value="1"/>
</dbReference>
<dbReference type="RefSeq" id="WP_283435542.1">
    <property type="nucleotide sequence ID" value="NZ_FXUG01000027.1"/>
</dbReference>
<accession>A0ABY1QRX2</accession>
<keyword evidence="3" id="KW-0732">Signal</keyword>
<evidence type="ECO:0000256" key="1">
    <source>
        <dbReference type="ARBA" id="ARBA00022723"/>
    </source>
</evidence>
<gene>
    <name evidence="5" type="ORF">SAMN06265222_12717</name>
</gene>
<evidence type="ECO:0000256" key="3">
    <source>
        <dbReference type="SAM" id="SignalP"/>
    </source>
</evidence>
<dbReference type="Gene3D" id="3.40.720.10">
    <property type="entry name" value="Alkaline Phosphatase, subunit A"/>
    <property type="match status" value="1"/>
</dbReference>
<evidence type="ECO:0000256" key="2">
    <source>
        <dbReference type="ARBA" id="ARBA00022801"/>
    </source>
</evidence>